<keyword evidence="4 6" id="KW-0288">FMN</keyword>
<dbReference type="GO" id="GO:0022900">
    <property type="term" value="P:electron transport chain"/>
    <property type="evidence" value="ECO:0007669"/>
    <property type="project" value="UniProtKB-UniRule"/>
</dbReference>
<name>A0A376DEL3_9GAMM</name>
<dbReference type="GO" id="GO:0005886">
    <property type="term" value="C:plasma membrane"/>
    <property type="evidence" value="ECO:0007669"/>
    <property type="project" value="UniProtKB-SubCell"/>
</dbReference>
<feature type="domain" description="FMN-binding" evidence="7">
    <location>
        <begin position="100"/>
        <end position="192"/>
    </location>
</feature>
<evidence type="ECO:0000256" key="1">
    <source>
        <dbReference type="ARBA" id="ARBA00022448"/>
    </source>
</evidence>
<comment type="similarity">
    <text evidence="6">Belongs to the RnfG family.</text>
</comment>
<evidence type="ECO:0000313" key="11">
    <source>
        <dbReference type="Proteomes" id="UP000255248"/>
    </source>
</evidence>
<dbReference type="Pfam" id="PF04205">
    <property type="entry name" value="FMN_bind"/>
    <property type="match status" value="1"/>
</dbReference>
<keyword evidence="6" id="KW-1278">Translocase</keyword>
<dbReference type="InterPro" id="IPR007329">
    <property type="entry name" value="FMN-bd"/>
</dbReference>
<keyword evidence="2 6" id="KW-0597">Phosphoprotein</keyword>
<sequence length="211" mass="23174">MLTTMRRHGIRLALFAVLATALTAVVHQLTSRTIAQQAMRQQQQLFDQVIAPGDYDNDLQGSCRLIRDPRLGDERPHRLYLAQRQGQPVAALVEATAPDGYAGAIRLLVGADFAGKVLGVRVIEQHETPGLGDKIERRVSDWIDSFRNKVVHGAADPAFRVKKDGGEFDQFTGATITPRAVVNAVRRSTLVIQDSRPQLASLPACGERESE</sequence>
<dbReference type="STRING" id="93378.A9798_08105"/>
<comment type="subcellular location">
    <subcellularLocation>
        <location evidence="6">Cell inner membrane</location>
        <topology evidence="6">Single-pass membrane protein</topology>
    </subcellularLocation>
</comment>
<dbReference type="InterPro" id="IPR010209">
    <property type="entry name" value="Ion_transpt_RnfG/RsxG"/>
</dbReference>
<keyword evidence="6" id="KW-0812">Transmembrane</keyword>
<keyword evidence="10" id="KW-1185">Reference proteome</keyword>
<evidence type="ECO:0000256" key="2">
    <source>
        <dbReference type="ARBA" id="ARBA00022553"/>
    </source>
</evidence>
<proteinExistence type="inferred from homology"/>
<dbReference type="AlphaFoldDB" id="A0A376DEL3"/>
<dbReference type="Proteomes" id="UP000175893">
    <property type="component" value="Chromosome"/>
</dbReference>
<comment type="subunit">
    <text evidence="6">The complex is composed of six subunits: RnfA, RnfB, RnfC, RnfD, RnfE and RnfG.</text>
</comment>
<evidence type="ECO:0000313" key="10">
    <source>
        <dbReference type="Proteomes" id="UP000175893"/>
    </source>
</evidence>
<dbReference type="HAMAP" id="MF_00479">
    <property type="entry name" value="RsxG_RnfG"/>
    <property type="match status" value="1"/>
</dbReference>
<reference evidence="9 11" key="2">
    <citation type="submission" date="2018-06" db="EMBL/GenBank/DDBJ databases">
        <authorList>
            <consortium name="Pathogen Informatics"/>
            <person name="Doyle S."/>
        </authorList>
    </citation>
    <scope>NUCLEOTIDE SEQUENCE [LARGE SCALE GENOMIC DNA]</scope>
    <source>
        <strain evidence="9 11">NCTC12121</strain>
    </source>
</reference>
<feature type="modified residue" description="FMN phosphoryl threonine" evidence="6">
    <location>
        <position position="175"/>
    </location>
</feature>
<comment type="function">
    <text evidence="6">Part of a membrane-bound complex that couples electron transfer with translocation of ions across the membrane.</text>
</comment>
<dbReference type="EMBL" id="UFXZ01000001">
    <property type="protein sequence ID" value="STC88109.1"/>
    <property type="molecule type" value="Genomic_DNA"/>
</dbReference>
<dbReference type="NCBIfam" id="TIGR01947">
    <property type="entry name" value="rnfG"/>
    <property type="match status" value="1"/>
</dbReference>
<evidence type="ECO:0000256" key="5">
    <source>
        <dbReference type="ARBA" id="ARBA00022982"/>
    </source>
</evidence>
<reference evidence="8 10" key="1">
    <citation type="submission" date="2016-06" db="EMBL/GenBank/DDBJ databases">
        <title>Complete genome sequence of Edwardsiella hoshinae ATCC 35051.</title>
        <authorList>
            <person name="Reichley S.R."/>
            <person name="Waldbieser G.C."/>
            <person name="Lawrence M.L."/>
            <person name="Griffin M.J."/>
        </authorList>
    </citation>
    <scope>NUCLEOTIDE SEQUENCE [LARGE SCALE GENOMIC DNA]</scope>
    <source>
        <strain evidence="8 10">ATCC 35051</strain>
    </source>
</reference>
<keyword evidence="3 6" id="KW-0285">Flavoprotein</keyword>
<dbReference type="EMBL" id="CP016043">
    <property type="protein sequence ID" value="AOV96925.1"/>
    <property type="molecule type" value="Genomic_DNA"/>
</dbReference>
<dbReference type="RefSeq" id="WP_024522023.1">
    <property type="nucleotide sequence ID" value="NZ_CP016043.1"/>
</dbReference>
<evidence type="ECO:0000313" key="8">
    <source>
        <dbReference type="EMBL" id="AOV96925.1"/>
    </source>
</evidence>
<evidence type="ECO:0000259" key="7">
    <source>
        <dbReference type="SMART" id="SM00900"/>
    </source>
</evidence>
<keyword evidence="6" id="KW-0997">Cell inner membrane</keyword>
<keyword evidence="1 6" id="KW-0813">Transport</keyword>
<dbReference type="OrthoDB" id="9784165at2"/>
<dbReference type="GO" id="GO:0009055">
    <property type="term" value="F:electron transfer activity"/>
    <property type="evidence" value="ECO:0007669"/>
    <property type="project" value="InterPro"/>
</dbReference>
<dbReference type="PANTHER" id="PTHR36118">
    <property type="entry name" value="ION-TRANSLOCATING OXIDOREDUCTASE COMPLEX SUBUNIT G"/>
    <property type="match status" value="1"/>
</dbReference>
<evidence type="ECO:0000256" key="3">
    <source>
        <dbReference type="ARBA" id="ARBA00022630"/>
    </source>
</evidence>
<dbReference type="Proteomes" id="UP000255248">
    <property type="component" value="Unassembled WGS sequence"/>
</dbReference>
<evidence type="ECO:0000313" key="9">
    <source>
        <dbReference type="EMBL" id="STC88109.1"/>
    </source>
</evidence>
<evidence type="ECO:0000256" key="4">
    <source>
        <dbReference type="ARBA" id="ARBA00022643"/>
    </source>
</evidence>
<protein>
    <recommendedName>
        <fullName evidence="6">Ion-translocating oxidoreductase complex subunit G</fullName>
        <ecNumber evidence="6">7.-.-.-</ecNumber>
    </recommendedName>
    <alternativeName>
        <fullName evidence="6">Rnf electron transport complex subunit G</fullName>
    </alternativeName>
</protein>
<dbReference type="PIRSF" id="PIRSF006091">
    <property type="entry name" value="E_trnsport_RnfG"/>
    <property type="match status" value="1"/>
</dbReference>
<accession>A0A376DEL3</accession>
<dbReference type="PANTHER" id="PTHR36118:SF1">
    <property type="entry name" value="ION-TRANSLOCATING OXIDOREDUCTASE COMPLEX SUBUNIT G"/>
    <property type="match status" value="1"/>
</dbReference>
<dbReference type="EC" id="7.-.-.-" evidence="6"/>
<evidence type="ECO:0000256" key="6">
    <source>
        <dbReference type="HAMAP-Rule" id="MF_00479"/>
    </source>
</evidence>
<gene>
    <name evidence="6" type="primary">rnfG</name>
    <name evidence="8" type="ORF">A9798_08105</name>
    <name evidence="9" type="ORF">NCTC12121_01673</name>
</gene>
<comment type="cofactor">
    <cofactor evidence="6">
        <name>FMN</name>
        <dbReference type="ChEBI" id="CHEBI:58210"/>
    </cofactor>
</comment>
<keyword evidence="6" id="KW-0472">Membrane</keyword>
<dbReference type="SMART" id="SM00900">
    <property type="entry name" value="FMN_bind"/>
    <property type="match status" value="1"/>
</dbReference>
<dbReference type="KEGG" id="eho:A9798_08105"/>
<organism evidence="9 11">
    <name type="scientific">Edwardsiella hoshinae</name>
    <dbReference type="NCBI Taxonomy" id="93378"/>
    <lineage>
        <taxon>Bacteria</taxon>
        <taxon>Pseudomonadati</taxon>
        <taxon>Pseudomonadota</taxon>
        <taxon>Gammaproteobacteria</taxon>
        <taxon>Enterobacterales</taxon>
        <taxon>Hafniaceae</taxon>
        <taxon>Edwardsiella</taxon>
    </lineage>
</organism>
<dbReference type="NCBIfam" id="NF002519">
    <property type="entry name" value="PRK01908.1"/>
    <property type="match status" value="1"/>
</dbReference>
<keyword evidence="6" id="KW-1003">Cell membrane</keyword>
<dbReference type="GO" id="GO:0010181">
    <property type="term" value="F:FMN binding"/>
    <property type="evidence" value="ECO:0007669"/>
    <property type="project" value="InterPro"/>
</dbReference>
<keyword evidence="5 6" id="KW-0249">Electron transport</keyword>
<keyword evidence="6" id="KW-1133">Transmembrane helix</keyword>